<organism evidence="1 2">
    <name type="scientific">Symbiodinium natans</name>
    <dbReference type="NCBI Taxonomy" id="878477"/>
    <lineage>
        <taxon>Eukaryota</taxon>
        <taxon>Sar</taxon>
        <taxon>Alveolata</taxon>
        <taxon>Dinophyceae</taxon>
        <taxon>Suessiales</taxon>
        <taxon>Symbiodiniaceae</taxon>
        <taxon>Symbiodinium</taxon>
    </lineage>
</organism>
<evidence type="ECO:0000313" key="1">
    <source>
        <dbReference type="EMBL" id="CAE7345877.1"/>
    </source>
</evidence>
<gene>
    <name evidence="1" type="primary">CIPK24</name>
    <name evidence="1" type="ORF">SNAT2548_LOCUS18137</name>
</gene>
<accession>A0A812PTB1</accession>
<comment type="caution">
    <text evidence="1">The sequence shown here is derived from an EMBL/GenBank/DDBJ whole genome shotgun (WGS) entry which is preliminary data.</text>
</comment>
<dbReference type="OrthoDB" id="428042at2759"/>
<dbReference type="EMBL" id="CAJNDS010002135">
    <property type="protein sequence ID" value="CAE7345877.1"/>
    <property type="molecule type" value="Genomic_DNA"/>
</dbReference>
<name>A0A812PTB1_9DINO</name>
<protein>
    <submittedName>
        <fullName evidence="1">CIPK24 protein</fullName>
    </submittedName>
</protein>
<reference evidence="1" key="1">
    <citation type="submission" date="2021-02" db="EMBL/GenBank/DDBJ databases">
        <authorList>
            <person name="Dougan E. K."/>
            <person name="Rhodes N."/>
            <person name="Thang M."/>
            <person name="Chan C."/>
        </authorList>
    </citation>
    <scope>NUCLEOTIDE SEQUENCE</scope>
</reference>
<dbReference type="AlphaFoldDB" id="A0A812PTB1"/>
<keyword evidence="2" id="KW-1185">Reference proteome</keyword>
<proteinExistence type="predicted"/>
<dbReference type="Proteomes" id="UP000604046">
    <property type="component" value="Unassembled WGS sequence"/>
</dbReference>
<evidence type="ECO:0000313" key="2">
    <source>
        <dbReference type="Proteomes" id="UP000604046"/>
    </source>
</evidence>
<sequence>MEEPKVELKGAQWSRDNASLADFDGYSGRLFAQALDLVQAAGRSRRAAECGSSTVARQRAQRAQHERDAVLRWAEEAAKRINAMTERFQRGWAQMEQQQAEKRQLEACCEMLRGKLQAAQSCAAFRSEVEARQGVPAQRPDLSPRKARTTWAKEVAWARGLAEDCRSGAFHPAVRQQRAGRGRCGRCALLRRRLGTLRRGVRHAHDMAQQRLATAIAAARQDGEMLETVVLLARRRTLQVIETEPAVPVAAIVHATTRQQKMTRG</sequence>